<keyword evidence="7" id="KW-0245">EGF-like domain</keyword>
<keyword evidence="4" id="KW-0732">Signal</keyword>
<dbReference type="PROSITE" id="PS01186">
    <property type="entry name" value="EGF_2"/>
    <property type="match status" value="1"/>
</dbReference>
<dbReference type="PANTHER" id="PTHR33491">
    <property type="entry name" value="OSJNBA0016N04.9 PROTEIN"/>
    <property type="match status" value="1"/>
</dbReference>
<keyword evidence="2" id="KW-0723">Serine/threonine-protein kinase</keyword>
<protein>
    <recommendedName>
        <fullName evidence="8">EGF-like domain-containing protein</fullName>
    </recommendedName>
</protein>
<evidence type="ECO:0000313" key="10">
    <source>
        <dbReference type="Proteomes" id="UP001630127"/>
    </source>
</evidence>
<dbReference type="InterPro" id="IPR025287">
    <property type="entry name" value="WAK_GUB"/>
</dbReference>
<evidence type="ECO:0000313" key="9">
    <source>
        <dbReference type="EMBL" id="KAL3513745.1"/>
    </source>
</evidence>
<dbReference type="InterPro" id="IPR001881">
    <property type="entry name" value="EGF-like_Ca-bd_dom"/>
</dbReference>
<evidence type="ECO:0000256" key="2">
    <source>
        <dbReference type="ARBA" id="ARBA00022527"/>
    </source>
</evidence>
<dbReference type="Proteomes" id="UP001630127">
    <property type="component" value="Unassembled WGS sequence"/>
</dbReference>
<evidence type="ECO:0000256" key="5">
    <source>
        <dbReference type="ARBA" id="ARBA00023157"/>
    </source>
</evidence>
<keyword evidence="5 7" id="KW-1015">Disulfide bond</keyword>
<sequence length="392" mass="43329">MTSFAGRIAIVQQVTAAIPSYYMQCSGLPLSLCDEIDKVNRRFLWGGSDNKSKLSLVKWSKVTTPEAIRGIKLGAAVDQPNPGCRKTCGNLNISFPFGTSPDCYLDDSFFINCTRNKPFLQKSNIEVVEISPDGQLKVESLVANFCFDSTGKSFNWTNVWLNLETFSISSRRNKFTAVGCNTIAYAQGRKENNYKVGCMSLCNELASVKNGSCSGIGCCQASIPDGITYFQVRARSFSNDTRMLHDFNRCGFAFVTDESFHFSSADLLDFQKRTTVPTVIDYAVGDLTCEQAVKNMSSYACRSEHSRCQDSITGKGYHCNCENGFQGNPYLKGPDGCEDIRECDNLNICKGICTEVPGSFYCTCPDGYEGDGYETCIKKDKSQRNTLLYAAL</sequence>
<proteinExistence type="predicted"/>
<dbReference type="PROSITE" id="PS50026">
    <property type="entry name" value="EGF_3"/>
    <property type="match status" value="1"/>
</dbReference>
<gene>
    <name evidence="9" type="ORF">ACH5RR_026462</name>
</gene>
<comment type="subcellular location">
    <subcellularLocation>
        <location evidence="1">Membrane</location>
        <topology evidence="1">Single-pass type I membrane protein</topology>
    </subcellularLocation>
</comment>
<accession>A0ABD2Z5Y9</accession>
<evidence type="ECO:0000259" key="8">
    <source>
        <dbReference type="PROSITE" id="PS50026"/>
    </source>
</evidence>
<reference evidence="9 10" key="1">
    <citation type="submission" date="2024-11" db="EMBL/GenBank/DDBJ databases">
        <title>A near-complete genome assembly of Cinchona calisaya.</title>
        <authorList>
            <person name="Lian D.C."/>
            <person name="Zhao X.W."/>
            <person name="Wei L."/>
        </authorList>
    </citation>
    <scope>NUCLEOTIDE SEQUENCE [LARGE SCALE GENOMIC DNA]</scope>
    <source>
        <tissue evidence="9">Nenye</tissue>
    </source>
</reference>
<evidence type="ECO:0000256" key="6">
    <source>
        <dbReference type="ARBA" id="ARBA00023180"/>
    </source>
</evidence>
<feature type="non-terminal residue" evidence="9">
    <location>
        <position position="392"/>
    </location>
</feature>
<evidence type="ECO:0000256" key="1">
    <source>
        <dbReference type="ARBA" id="ARBA00004479"/>
    </source>
</evidence>
<dbReference type="AlphaFoldDB" id="A0ABD2Z5Y9"/>
<keyword evidence="3" id="KW-0808">Transferase</keyword>
<dbReference type="EMBL" id="JBJUIK010000011">
    <property type="protein sequence ID" value="KAL3513745.1"/>
    <property type="molecule type" value="Genomic_DNA"/>
</dbReference>
<dbReference type="GO" id="GO:0016020">
    <property type="term" value="C:membrane"/>
    <property type="evidence" value="ECO:0007669"/>
    <property type="project" value="UniProtKB-SubCell"/>
</dbReference>
<dbReference type="InterPro" id="IPR013695">
    <property type="entry name" value="WAK"/>
</dbReference>
<dbReference type="SMART" id="SM00179">
    <property type="entry name" value="EGF_CA"/>
    <property type="match status" value="1"/>
</dbReference>
<feature type="domain" description="EGF-like" evidence="8">
    <location>
        <begin position="339"/>
        <end position="377"/>
    </location>
</feature>
<dbReference type="Pfam" id="PF13947">
    <property type="entry name" value="GUB_WAK_bind"/>
    <property type="match status" value="1"/>
</dbReference>
<dbReference type="GO" id="GO:0004674">
    <property type="term" value="F:protein serine/threonine kinase activity"/>
    <property type="evidence" value="ECO:0007669"/>
    <property type="project" value="UniProtKB-KW"/>
</dbReference>
<dbReference type="InterPro" id="IPR009030">
    <property type="entry name" value="Growth_fac_rcpt_cys_sf"/>
</dbReference>
<dbReference type="Pfam" id="PF08488">
    <property type="entry name" value="WAK"/>
    <property type="match status" value="1"/>
</dbReference>
<evidence type="ECO:0000256" key="3">
    <source>
        <dbReference type="ARBA" id="ARBA00022679"/>
    </source>
</evidence>
<comment type="caution">
    <text evidence="9">The sequence shown here is derived from an EMBL/GenBank/DDBJ whole genome shotgun (WGS) entry which is preliminary data.</text>
</comment>
<keyword evidence="6" id="KW-0325">Glycoprotein</keyword>
<feature type="disulfide bond" evidence="7">
    <location>
        <begin position="343"/>
        <end position="353"/>
    </location>
</feature>
<evidence type="ECO:0000256" key="7">
    <source>
        <dbReference type="PROSITE-ProRule" id="PRU00076"/>
    </source>
</evidence>
<evidence type="ECO:0000256" key="4">
    <source>
        <dbReference type="ARBA" id="ARBA00022729"/>
    </source>
</evidence>
<keyword evidence="10" id="KW-1185">Reference proteome</keyword>
<dbReference type="InterPro" id="IPR000742">
    <property type="entry name" value="EGF"/>
</dbReference>
<organism evidence="9 10">
    <name type="scientific">Cinchona calisaya</name>
    <dbReference type="NCBI Taxonomy" id="153742"/>
    <lineage>
        <taxon>Eukaryota</taxon>
        <taxon>Viridiplantae</taxon>
        <taxon>Streptophyta</taxon>
        <taxon>Embryophyta</taxon>
        <taxon>Tracheophyta</taxon>
        <taxon>Spermatophyta</taxon>
        <taxon>Magnoliopsida</taxon>
        <taxon>eudicotyledons</taxon>
        <taxon>Gunneridae</taxon>
        <taxon>Pentapetalae</taxon>
        <taxon>asterids</taxon>
        <taxon>lamiids</taxon>
        <taxon>Gentianales</taxon>
        <taxon>Rubiaceae</taxon>
        <taxon>Cinchonoideae</taxon>
        <taxon>Cinchoneae</taxon>
        <taxon>Cinchona</taxon>
    </lineage>
</organism>
<comment type="caution">
    <text evidence="7">Lacks conserved residue(s) required for the propagation of feature annotation.</text>
</comment>
<dbReference type="Gene3D" id="2.10.25.10">
    <property type="entry name" value="Laminin"/>
    <property type="match status" value="1"/>
</dbReference>
<dbReference type="SMART" id="SM00181">
    <property type="entry name" value="EGF"/>
    <property type="match status" value="2"/>
</dbReference>
<dbReference type="CDD" id="cd00054">
    <property type="entry name" value="EGF_CA"/>
    <property type="match status" value="1"/>
</dbReference>
<name>A0ABD2Z5Y9_9GENT</name>
<keyword evidence="2" id="KW-0418">Kinase</keyword>
<dbReference type="SUPFAM" id="SSF57184">
    <property type="entry name" value="Growth factor receptor domain"/>
    <property type="match status" value="1"/>
</dbReference>